<feature type="domain" description="SUI1" evidence="5">
    <location>
        <begin position="155"/>
        <end position="215"/>
    </location>
</feature>
<evidence type="ECO:0000313" key="6">
    <source>
        <dbReference type="EMBL" id="KAK3250723.1"/>
    </source>
</evidence>
<feature type="region of interest" description="Disordered" evidence="4">
    <location>
        <begin position="84"/>
        <end position="143"/>
    </location>
</feature>
<evidence type="ECO:0000256" key="2">
    <source>
        <dbReference type="ARBA" id="ARBA00022845"/>
    </source>
</evidence>
<gene>
    <name evidence="6" type="ORF">CYMTET_39911</name>
</gene>
<dbReference type="InterPro" id="IPR036877">
    <property type="entry name" value="SUI1_dom_sf"/>
</dbReference>
<dbReference type="GO" id="GO:0003743">
    <property type="term" value="F:translation initiation factor activity"/>
    <property type="evidence" value="ECO:0007669"/>
    <property type="project" value="InterPro"/>
</dbReference>
<dbReference type="GO" id="GO:0002188">
    <property type="term" value="P:translation reinitiation"/>
    <property type="evidence" value="ECO:0007669"/>
    <property type="project" value="TreeGrafter"/>
</dbReference>
<dbReference type="Pfam" id="PF01253">
    <property type="entry name" value="SUI1"/>
    <property type="match status" value="1"/>
</dbReference>
<dbReference type="PROSITE" id="PS50296">
    <property type="entry name" value="SUI1"/>
    <property type="match status" value="1"/>
</dbReference>
<feature type="compositionally biased region" description="Polar residues" evidence="4">
    <location>
        <begin position="134"/>
        <end position="143"/>
    </location>
</feature>
<dbReference type="InterPro" id="IPR005872">
    <property type="entry name" value="SUI1_arc_bac"/>
</dbReference>
<evidence type="ECO:0000256" key="1">
    <source>
        <dbReference type="ARBA" id="ARBA00005422"/>
    </source>
</evidence>
<dbReference type="Proteomes" id="UP001190700">
    <property type="component" value="Unassembled WGS sequence"/>
</dbReference>
<organism evidence="6 7">
    <name type="scientific">Cymbomonas tetramitiformis</name>
    <dbReference type="NCBI Taxonomy" id="36881"/>
    <lineage>
        <taxon>Eukaryota</taxon>
        <taxon>Viridiplantae</taxon>
        <taxon>Chlorophyta</taxon>
        <taxon>Pyramimonadophyceae</taxon>
        <taxon>Pyramimonadales</taxon>
        <taxon>Pyramimonadaceae</taxon>
        <taxon>Cymbomonas</taxon>
    </lineage>
</organism>
<reference evidence="6 7" key="1">
    <citation type="journal article" date="2015" name="Genome Biol. Evol.">
        <title>Comparative Genomics of a Bacterivorous Green Alga Reveals Evolutionary Causalities and Consequences of Phago-Mixotrophic Mode of Nutrition.</title>
        <authorList>
            <person name="Burns J.A."/>
            <person name="Paasch A."/>
            <person name="Narechania A."/>
            <person name="Kim E."/>
        </authorList>
    </citation>
    <scope>NUCLEOTIDE SEQUENCE [LARGE SCALE GENOMIC DNA]</scope>
    <source>
        <strain evidence="6 7">PLY_AMNH</strain>
    </source>
</reference>
<feature type="compositionally biased region" description="Polar residues" evidence="4">
    <location>
        <begin position="96"/>
        <end position="116"/>
    </location>
</feature>
<dbReference type="InterPro" id="IPR050318">
    <property type="entry name" value="DENR/SUI1_TIF"/>
</dbReference>
<dbReference type="CDD" id="cd11567">
    <property type="entry name" value="YciH_like"/>
    <property type="match status" value="1"/>
</dbReference>
<dbReference type="InterPro" id="IPR001950">
    <property type="entry name" value="SUI1"/>
</dbReference>
<dbReference type="EMBL" id="LGRX02026532">
    <property type="protein sequence ID" value="KAK3250723.1"/>
    <property type="molecule type" value="Genomic_DNA"/>
</dbReference>
<proteinExistence type="inferred from homology"/>
<keyword evidence="2" id="KW-0810">Translation regulation</keyword>
<dbReference type="SUPFAM" id="SSF55159">
    <property type="entry name" value="eIF1-like"/>
    <property type="match status" value="1"/>
</dbReference>
<dbReference type="PANTHER" id="PTHR12789">
    <property type="entry name" value="DENSITY-REGULATED PROTEIN HOMOLOG"/>
    <property type="match status" value="1"/>
</dbReference>
<comment type="similarity">
    <text evidence="1">Belongs to the SUI1 family.</text>
</comment>
<dbReference type="AlphaFoldDB" id="A0AAE0C975"/>
<keyword evidence="7" id="KW-1185">Reference proteome</keyword>
<accession>A0AAE0C975</accession>
<dbReference type="GO" id="GO:0001731">
    <property type="term" value="P:formation of translation preinitiation complex"/>
    <property type="evidence" value="ECO:0007669"/>
    <property type="project" value="TreeGrafter"/>
</dbReference>
<evidence type="ECO:0000256" key="4">
    <source>
        <dbReference type="SAM" id="MobiDB-lite"/>
    </source>
</evidence>
<keyword evidence="3" id="KW-0648">Protein biosynthesis</keyword>
<dbReference type="GO" id="GO:0003729">
    <property type="term" value="F:mRNA binding"/>
    <property type="evidence" value="ECO:0007669"/>
    <property type="project" value="TreeGrafter"/>
</dbReference>
<comment type="caution">
    <text evidence="6">The sequence shown here is derived from an EMBL/GenBank/DDBJ whole genome shotgun (WGS) entry which is preliminary data.</text>
</comment>
<sequence>MLVHGARSAFVWSNFTHNKFVENRGRRSLPDVRPSFTQFSLQTSHLQPQRIRFVAHAKKKGYSSESLNGSFGGNDALQALRKRLQEEGSERDESSKLPTSKNAQVSSTKESSSQDTPVEIRRGPRRTPKPPKAASSNTQTLPLAQQQVRVQATRQGRGGKTVSVITGLTGDSAVLKALLKKLKAKCGAGGKVAGNDIEIQGDNAARLVDLLIKLGYTNAKRSGG</sequence>
<dbReference type="PANTHER" id="PTHR12789:SF0">
    <property type="entry name" value="DENSITY-REGULATED PROTEIN"/>
    <property type="match status" value="1"/>
</dbReference>
<evidence type="ECO:0000259" key="5">
    <source>
        <dbReference type="PROSITE" id="PS50296"/>
    </source>
</evidence>
<dbReference type="Gene3D" id="3.30.780.10">
    <property type="entry name" value="SUI1-like domain"/>
    <property type="match status" value="1"/>
</dbReference>
<name>A0AAE0C975_9CHLO</name>
<dbReference type="GO" id="GO:0006417">
    <property type="term" value="P:regulation of translation"/>
    <property type="evidence" value="ECO:0007669"/>
    <property type="project" value="UniProtKB-KW"/>
</dbReference>
<protein>
    <recommendedName>
        <fullName evidence="5">SUI1 domain-containing protein</fullName>
    </recommendedName>
</protein>
<evidence type="ECO:0000313" key="7">
    <source>
        <dbReference type="Proteomes" id="UP001190700"/>
    </source>
</evidence>
<feature type="compositionally biased region" description="Basic and acidic residues" evidence="4">
    <location>
        <begin position="84"/>
        <end position="95"/>
    </location>
</feature>
<evidence type="ECO:0000256" key="3">
    <source>
        <dbReference type="ARBA" id="ARBA00022917"/>
    </source>
</evidence>